<dbReference type="Proteomes" id="UP000318431">
    <property type="component" value="Unassembled WGS sequence"/>
</dbReference>
<dbReference type="OrthoDB" id="6743475at2"/>
<accession>A0A562R152</accession>
<gene>
    <name evidence="1" type="ORF">IP91_04084</name>
</gene>
<reference evidence="1 2" key="1">
    <citation type="journal article" date="2015" name="Stand. Genomic Sci.">
        <title>Genomic Encyclopedia of Bacterial and Archaeal Type Strains, Phase III: the genomes of soil and plant-associated and newly described type strains.</title>
        <authorList>
            <person name="Whitman W.B."/>
            <person name="Woyke T."/>
            <person name="Klenk H.P."/>
            <person name="Zhou Y."/>
            <person name="Lilburn T.G."/>
            <person name="Beck B.J."/>
            <person name="De Vos P."/>
            <person name="Vandamme P."/>
            <person name="Eisen J.A."/>
            <person name="Garrity G."/>
            <person name="Hugenholtz P."/>
            <person name="Kyrpides N.C."/>
        </authorList>
    </citation>
    <scope>NUCLEOTIDE SEQUENCE [LARGE SCALE GENOMIC DNA]</scope>
    <source>
        <strain evidence="1 2">CGMCC 1.10822</strain>
    </source>
</reference>
<keyword evidence="2" id="KW-1185">Reference proteome</keyword>
<evidence type="ECO:0000313" key="2">
    <source>
        <dbReference type="Proteomes" id="UP000318431"/>
    </source>
</evidence>
<organism evidence="1 2">
    <name type="scientific">Pseudoduganella lurida</name>
    <dbReference type="NCBI Taxonomy" id="1036180"/>
    <lineage>
        <taxon>Bacteria</taxon>
        <taxon>Pseudomonadati</taxon>
        <taxon>Pseudomonadota</taxon>
        <taxon>Betaproteobacteria</taxon>
        <taxon>Burkholderiales</taxon>
        <taxon>Oxalobacteraceae</taxon>
        <taxon>Telluria group</taxon>
        <taxon>Pseudoduganella</taxon>
    </lineage>
</organism>
<proteinExistence type="predicted"/>
<comment type="caution">
    <text evidence="1">The sequence shown here is derived from an EMBL/GenBank/DDBJ whole genome shotgun (WGS) entry which is preliminary data.</text>
</comment>
<sequence>MTQTHAGSTRFPAGLVEWAGNHSGGVKRLFDESSGRPGRELLRTRLIGQLEAWASAIGLGVDSTPRILLLVGGPGNGKTEAIEHTARCLDEALGASGSLVARLAREFHPNSGQRVPRTVRAILDDLPGTRPSIELSIVQDATVNGNEEGVSAARLLLRELSEVLTPASKSLYLCCVNRGVLDDALALAFEDAPGPAQALLEDITRAVSQSSDAPSCWPLQGHDAVAIWPMDAESLLVAPGTDEPSPAETLLRHATRMSDWPDHGSCKAGPACPFCHSRALLDREEERRALLQVLRWHELGSGKRWSFRDLFSLVSYLLVGQFQGSASGHASPCEWASELRRFDEEGMASPRPKREQLTAPYYLATSSYQHSLFHQWDHRAATSLTQDLKDLAVGEYDDAASRTLRGLQYFLQDRKKPYLPATIMASLEGLATSLDPALASPDGEVAVSGRTKVFLAEIDARFSRSVADGTDFMRKRQILSSSELELLARLTAADKVLSSPALRRKRPATAGRVQRMLRDFACRLVRRSVCTRSAVVADASTLRSFQLIVEEGHGKRIHEVAQQVKRLLNSKHGFEVSLTTTFGQPLPPPQRQAVLVVQPQPVTPIPPATQGRPPPPIRFLRVGQGRSAQPIALTYDLFKAVEELERGLSIASLPRTVVALLDTTRAKLAGPIVRDRVALEDSLVRLGSDGTTVGQTWDGFVVTERHNTDEH</sequence>
<evidence type="ECO:0000313" key="1">
    <source>
        <dbReference type="EMBL" id="TWI62563.1"/>
    </source>
</evidence>
<dbReference type="AlphaFoldDB" id="A0A562R152"/>
<name>A0A562R152_9BURK</name>
<protein>
    <submittedName>
        <fullName evidence="1">Uncharacterized protein</fullName>
    </submittedName>
</protein>
<dbReference type="EMBL" id="VLLB01000008">
    <property type="protein sequence ID" value="TWI62563.1"/>
    <property type="molecule type" value="Genomic_DNA"/>
</dbReference>